<dbReference type="AlphaFoldDB" id="A0A0C2NBP2"/>
<feature type="signal peptide" evidence="1">
    <location>
        <begin position="1"/>
        <end position="24"/>
    </location>
</feature>
<sequence>MYISQLLSESMYWIIFLCLQPVLLTNDKSKHIHYQDFLGSGFSLDILKTLLDDSDFILNGQLGPMKLNKKHGYFAEWLSSPSVLRNTQPGNIPKYVLFGQKPENKLPKWNNKYPLIVFGTYLKLDSLPKVKAMLNINNGMNAREFYEKLVEKWAEFDLEDALRDRSNLPRHRHSTYEEHDEFLRNNNHR</sequence>
<feature type="chain" id="PRO_5002164948" description="RxLR effector protein" evidence="1">
    <location>
        <begin position="25"/>
        <end position="189"/>
    </location>
</feature>
<evidence type="ECO:0000313" key="2">
    <source>
        <dbReference type="EMBL" id="KII71397.1"/>
    </source>
</evidence>
<dbReference type="EMBL" id="JWZT01001777">
    <property type="protein sequence ID" value="KII71397.1"/>
    <property type="molecule type" value="Genomic_DNA"/>
</dbReference>
<gene>
    <name evidence="2" type="ORF">RF11_11503</name>
</gene>
<evidence type="ECO:0008006" key="4">
    <source>
        <dbReference type="Google" id="ProtNLM"/>
    </source>
</evidence>
<keyword evidence="3" id="KW-1185">Reference proteome</keyword>
<proteinExistence type="predicted"/>
<organism evidence="2 3">
    <name type="scientific">Thelohanellus kitauei</name>
    <name type="common">Myxosporean</name>
    <dbReference type="NCBI Taxonomy" id="669202"/>
    <lineage>
        <taxon>Eukaryota</taxon>
        <taxon>Metazoa</taxon>
        <taxon>Cnidaria</taxon>
        <taxon>Myxozoa</taxon>
        <taxon>Myxosporea</taxon>
        <taxon>Bivalvulida</taxon>
        <taxon>Platysporina</taxon>
        <taxon>Myxobolidae</taxon>
        <taxon>Thelohanellus</taxon>
    </lineage>
</organism>
<accession>A0A0C2NBP2</accession>
<keyword evidence="1" id="KW-0732">Signal</keyword>
<reference evidence="2 3" key="1">
    <citation type="journal article" date="2014" name="Genome Biol. Evol.">
        <title>The genome of the myxosporean Thelohanellus kitauei shows adaptations to nutrient acquisition within its fish host.</title>
        <authorList>
            <person name="Yang Y."/>
            <person name="Xiong J."/>
            <person name="Zhou Z."/>
            <person name="Huo F."/>
            <person name="Miao W."/>
            <person name="Ran C."/>
            <person name="Liu Y."/>
            <person name="Zhang J."/>
            <person name="Feng J."/>
            <person name="Wang M."/>
            <person name="Wang M."/>
            <person name="Wang L."/>
            <person name="Yao B."/>
        </authorList>
    </citation>
    <scope>NUCLEOTIDE SEQUENCE [LARGE SCALE GENOMIC DNA]</scope>
    <source>
        <strain evidence="2">Wuqing</strain>
    </source>
</reference>
<protein>
    <recommendedName>
        <fullName evidence="4">RxLR effector protein</fullName>
    </recommendedName>
</protein>
<dbReference type="Proteomes" id="UP000031668">
    <property type="component" value="Unassembled WGS sequence"/>
</dbReference>
<evidence type="ECO:0000256" key="1">
    <source>
        <dbReference type="SAM" id="SignalP"/>
    </source>
</evidence>
<name>A0A0C2NBP2_THEKT</name>
<evidence type="ECO:0000313" key="3">
    <source>
        <dbReference type="Proteomes" id="UP000031668"/>
    </source>
</evidence>
<comment type="caution">
    <text evidence="2">The sequence shown here is derived from an EMBL/GenBank/DDBJ whole genome shotgun (WGS) entry which is preliminary data.</text>
</comment>